<dbReference type="EMBL" id="BPPX01000004">
    <property type="protein sequence ID" value="GJC79842.1"/>
    <property type="molecule type" value="Genomic_DNA"/>
</dbReference>
<comment type="caution">
    <text evidence="1">The sequence shown here is derived from an EMBL/GenBank/DDBJ whole genome shotgun (WGS) entry which is preliminary data.</text>
</comment>
<organism evidence="1 2">
    <name type="scientific">Colletotrichum liriopes</name>
    <dbReference type="NCBI Taxonomy" id="708192"/>
    <lineage>
        <taxon>Eukaryota</taxon>
        <taxon>Fungi</taxon>
        <taxon>Dikarya</taxon>
        <taxon>Ascomycota</taxon>
        <taxon>Pezizomycotina</taxon>
        <taxon>Sordariomycetes</taxon>
        <taxon>Hypocreomycetidae</taxon>
        <taxon>Glomerellales</taxon>
        <taxon>Glomerellaceae</taxon>
        <taxon>Colletotrichum</taxon>
        <taxon>Colletotrichum spaethianum species complex</taxon>
    </lineage>
</organism>
<protein>
    <submittedName>
        <fullName evidence="1">Uncharacterized protein</fullName>
    </submittedName>
</protein>
<proteinExistence type="predicted"/>
<gene>
    <name evidence="1" type="ORF">ColLi_02680</name>
</gene>
<reference evidence="1 2" key="1">
    <citation type="submission" date="2021-07" db="EMBL/GenBank/DDBJ databases">
        <title>Genome data of Colletotrichum spaethianum.</title>
        <authorList>
            <person name="Utami Y.D."/>
            <person name="Hiruma K."/>
        </authorList>
    </citation>
    <scope>NUCLEOTIDE SEQUENCE [LARGE SCALE GENOMIC DNA]</scope>
    <source>
        <strain evidence="1 2">MAFF 242679</strain>
    </source>
</reference>
<name>A0AA37LPZ0_9PEZI</name>
<dbReference type="AlphaFoldDB" id="A0AA37LPZ0"/>
<sequence>MVKAIGFMANLAGTFMPSDLVIDEGIPDRVIPETWVTIVAGAGGKLRNAGAIIRTWPSGTITEPKLEPAG</sequence>
<dbReference type="Proteomes" id="UP001055172">
    <property type="component" value="Unassembled WGS sequence"/>
</dbReference>
<evidence type="ECO:0000313" key="2">
    <source>
        <dbReference type="Proteomes" id="UP001055172"/>
    </source>
</evidence>
<evidence type="ECO:0000313" key="1">
    <source>
        <dbReference type="EMBL" id="GJC79842.1"/>
    </source>
</evidence>
<accession>A0AA37LPZ0</accession>
<keyword evidence="2" id="KW-1185">Reference proteome</keyword>